<evidence type="ECO:0000313" key="2">
    <source>
        <dbReference type="EMBL" id="SJN43517.1"/>
    </source>
</evidence>
<evidence type="ECO:0000313" key="3">
    <source>
        <dbReference type="Proteomes" id="UP000188342"/>
    </source>
</evidence>
<gene>
    <name evidence="2" type="ORF">FM114_14390</name>
</gene>
<reference evidence="2 3" key="1">
    <citation type="submission" date="2017-02" db="EMBL/GenBank/DDBJ databases">
        <authorList>
            <person name="Peterson S.W."/>
        </authorList>
    </citation>
    <scope>NUCLEOTIDE SEQUENCE [LARGE SCALE GENOMIC DNA]</scope>
    <source>
        <strain evidence="2 3">LSP_Lj1</strain>
    </source>
</reference>
<dbReference type="InterPro" id="IPR004879">
    <property type="entry name" value="Ssp411-like_TRX"/>
</dbReference>
<dbReference type="AlphaFoldDB" id="A0A1R4KH42"/>
<dbReference type="Gene3D" id="3.40.30.10">
    <property type="entry name" value="Glutaredoxin"/>
    <property type="match status" value="1"/>
</dbReference>
<evidence type="ECO:0000259" key="1">
    <source>
        <dbReference type="Pfam" id="PF03190"/>
    </source>
</evidence>
<accession>A0A1R4KH42</accession>
<dbReference type="InterPro" id="IPR012341">
    <property type="entry name" value="6hp_glycosidase-like_sf"/>
</dbReference>
<proteinExistence type="predicted"/>
<dbReference type="PANTHER" id="PTHR42899">
    <property type="entry name" value="SPERMATOGENESIS-ASSOCIATED PROTEIN 20"/>
    <property type="match status" value="1"/>
</dbReference>
<dbReference type="Proteomes" id="UP000188342">
    <property type="component" value="Unassembled WGS sequence"/>
</dbReference>
<dbReference type="Gene3D" id="1.50.10.10">
    <property type="match status" value="1"/>
</dbReference>
<dbReference type="PIRSF" id="PIRSF006402">
    <property type="entry name" value="UCP006402_thioredoxin"/>
    <property type="match status" value="1"/>
</dbReference>
<dbReference type="SUPFAM" id="SSF48208">
    <property type="entry name" value="Six-hairpin glycosidases"/>
    <property type="match status" value="2"/>
</dbReference>
<dbReference type="CDD" id="cd02955">
    <property type="entry name" value="SSP411"/>
    <property type="match status" value="1"/>
</dbReference>
<dbReference type="InterPro" id="IPR008928">
    <property type="entry name" value="6-hairpin_glycosidase_sf"/>
</dbReference>
<feature type="domain" description="Spermatogenesis-associated protein 20-like TRX" evidence="1">
    <location>
        <begin position="2"/>
        <end position="163"/>
    </location>
</feature>
<sequence length="687" mass="74915">MPNRLAESTSPYLQQHAHQEVDWYPWGAEAFEAARERDLPLLVSTGYAACHWCHVMAHESFDDHETAVYMNEHFVSVKVDREENPDVDSVLMNATQALTGQGGWPMTVFLTPDGEPFFAGTYFPPQPANGQPGFRQVLEALAGAWDDRRDEVLGSASSIASQLRELNPVASSTTVPGARETLELLGKDYDMIHGGFGTAPKFPPAMVLDALLVKGDPTSLDMAQLTCEMMARGGLFDRVGGGFHRYAVDPGWVVPHFEKMLYDNALLLGTYLRCWRRTADHDGYKREVYENVIYSTVEWLEREMRTEPVEGLGGGAFAASLDADSVDIRGMVAEGIYYLWNPDLLVDALGEADGGWARQVFHVHEGGTFEMGLSTLQLHGSPDQARLTAVLDKLRAERANRFPPSRDDKVVAAWNGLVIESLVNAAMTFGEAGWLELARDAAQAVWDVHIDQAADRFVRTSRDGVAGTTAAVAEDHGALALGLARLAGATGDATWLERAVWLLERADRLFTAEDGGFFDAEASDELFTRPRDLTDNSTPSGTSSMVAALRLAGLLACREDLLARADRAAETTWPLVASQPRFAGWSLADALVLDEARRGLSPAQAVIVLPDSAPEAEIDRLATAAWRMAPAGTGIVVGRGGTEGFGHLFDDRTARDGQSTAHVCRGEVCFEPTTDYADLKTPLWSRC</sequence>
<dbReference type="STRING" id="1255658.FM114_14390"/>
<keyword evidence="2" id="KW-0808">Transferase</keyword>
<keyword evidence="2" id="KW-0418">Kinase</keyword>
<dbReference type="RefSeq" id="WP_094765861.1">
    <property type="nucleotide sequence ID" value="NZ_FUKQ01000052.1"/>
</dbReference>
<dbReference type="OrthoDB" id="9762614at2"/>
<keyword evidence="3" id="KW-1185">Reference proteome</keyword>
<dbReference type="GO" id="GO:0005975">
    <property type="term" value="P:carbohydrate metabolic process"/>
    <property type="evidence" value="ECO:0007669"/>
    <property type="project" value="InterPro"/>
</dbReference>
<dbReference type="InterPro" id="IPR024705">
    <property type="entry name" value="Ssp411"/>
</dbReference>
<organism evidence="2 3">
    <name type="scientific">Luteococcus japonicus LSP_Lj1</name>
    <dbReference type="NCBI Taxonomy" id="1255658"/>
    <lineage>
        <taxon>Bacteria</taxon>
        <taxon>Bacillati</taxon>
        <taxon>Actinomycetota</taxon>
        <taxon>Actinomycetes</taxon>
        <taxon>Propionibacteriales</taxon>
        <taxon>Propionibacteriaceae</taxon>
        <taxon>Luteococcus</taxon>
    </lineage>
</organism>
<dbReference type="EMBL" id="FUKQ01000052">
    <property type="protein sequence ID" value="SJN43517.1"/>
    <property type="molecule type" value="Genomic_DNA"/>
</dbReference>
<dbReference type="PANTHER" id="PTHR42899:SF1">
    <property type="entry name" value="SPERMATOGENESIS-ASSOCIATED PROTEIN 20"/>
    <property type="match status" value="1"/>
</dbReference>
<dbReference type="EC" id="2.7.4.9" evidence="2"/>
<protein>
    <submittedName>
        <fullName evidence="2">Thymidylate kinase</fullName>
        <ecNumber evidence="2">2.7.4.9</ecNumber>
    </submittedName>
</protein>
<dbReference type="Pfam" id="PF03190">
    <property type="entry name" value="Thioredox_DsbH"/>
    <property type="match status" value="1"/>
</dbReference>
<dbReference type="SUPFAM" id="SSF52833">
    <property type="entry name" value="Thioredoxin-like"/>
    <property type="match status" value="1"/>
</dbReference>
<dbReference type="InterPro" id="IPR036249">
    <property type="entry name" value="Thioredoxin-like_sf"/>
</dbReference>
<dbReference type="GO" id="GO:0004798">
    <property type="term" value="F:dTMP kinase activity"/>
    <property type="evidence" value="ECO:0007669"/>
    <property type="project" value="UniProtKB-EC"/>
</dbReference>
<name>A0A1R4KH42_9ACTN</name>